<dbReference type="Proteomes" id="UP000269544">
    <property type="component" value="Chromosome"/>
</dbReference>
<keyword evidence="1" id="KW-0813">Transport</keyword>
<dbReference type="InterPro" id="IPR027417">
    <property type="entry name" value="P-loop_NTPase"/>
</dbReference>
<keyword evidence="9" id="KW-0378">Hydrolase</keyword>
<dbReference type="GO" id="GO:0006865">
    <property type="term" value="P:amino acid transport"/>
    <property type="evidence" value="ECO:0007669"/>
    <property type="project" value="UniProtKB-KW"/>
</dbReference>
<dbReference type="EC" id="3.6.3.-" evidence="9"/>
<evidence type="ECO:0000256" key="5">
    <source>
        <dbReference type="ARBA" id="ARBA00022967"/>
    </source>
</evidence>
<evidence type="ECO:0000256" key="4">
    <source>
        <dbReference type="ARBA" id="ARBA00022840"/>
    </source>
</evidence>
<dbReference type="PROSITE" id="PS50893">
    <property type="entry name" value="ABC_TRANSPORTER_2"/>
    <property type="match status" value="1"/>
</dbReference>
<evidence type="ECO:0000256" key="3">
    <source>
        <dbReference type="ARBA" id="ARBA00022741"/>
    </source>
</evidence>
<evidence type="ECO:0000259" key="8">
    <source>
        <dbReference type="PROSITE" id="PS50893"/>
    </source>
</evidence>
<dbReference type="SUPFAM" id="SSF52540">
    <property type="entry name" value="P-loop containing nucleoside triphosphate hydrolases"/>
    <property type="match status" value="1"/>
</dbReference>
<dbReference type="InterPro" id="IPR017871">
    <property type="entry name" value="ABC_transporter-like_CS"/>
</dbReference>
<dbReference type="PANTHER" id="PTHR43166:SF30">
    <property type="entry name" value="METHIONINE IMPORT ATP-BINDING PROTEIN METN"/>
    <property type="match status" value="1"/>
</dbReference>
<proteinExistence type="predicted"/>
<evidence type="ECO:0000256" key="7">
    <source>
        <dbReference type="ARBA" id="ARBA00023136"/>
    </source>
</evidence>
<keyword evidence="7" id="KW-0472">Membrane</keyword>
<keyword evidence="5" id="KW-1278">Translocase</keyword>
<dbReference type="InterPro" id="IPR003593">
    <property type="entry name" value="AAA+_ATPase"/>
</dbReference>
<name>A0A3S4Z491_9FIRM</name>
<accession>A0A3S4Z491</accession>
<evidence type="ECO:0000256" key="1">
    <source>
        <dbReference type="ARBA" id="ARBA00022448"/>
    </source>
</evidence>
<dbReference type="EMBL" id="LR134523">
    <property type="protein sequence ID" value="VEJ36010.1"/>
    <property type="molecule type" value="Genomic_DNA"/>
</dbReference>
<evidence type="ECO:0000313" key="10">
    <source>
        <dbReference type="Proteomes" id="UP000269544"/>
    </source>
</evidence>
<keyword evidence="10" id="KW-1185">Reference proteome</keyword>
<evidence type="ECO:0000256" key="6">
    <source>
        <dbReference type="ARBA" id="ARBA00022970"/>
    </source>
</evidence>
<gene>
    <name evidence="9" type="primary">metN2</name>
    <name evidence="9" type="ORF">NCTC13079_01201</name>
</gene>
<reference evidence="9 10" key="1">
    <citation type="submission" date="2018-12" db="EMBL/GenBank/DDBJ databases">
        <authorList>
            <consortium name="Pathogen Informatics"/>
        </authorList>
    </citation>
    <scope>NUCLEOTIDE SEQUENCE [LARGE SCALE GENOMIC DNA]</scope>
    <source>
        <strain evidence="9 10">NCTC13079</strain>
    </source>
</reference>
<keyword evidence="2" id="KW-1003">Cell membrane</keyword>
<dbReference type="AlphaFoldDB" id="A0A3S4Z491"/>
<dbReference type="SMART" id="SM00382">
    <property type="entry name" value="AAA"/>
    <property type="match status" value="1"/>
</dbReference>
<evidence type="ECO:0000256" key="2">
    <source>
        <dbReference type="ARBA" id="ARBA00022475"/>
    </source>
</evidence>
<dbReference type="InterPro" id="IPR003439">
    <property type="entry name" value="ABC_transporter-like_ATP-bd"/>
</dbReference>
<keyword evidence="6" id="KW-0029">Amino-acid transport</keyword>
<dbReference type="GO" id="GO:0016887">
    <property type="term" value="F:ATP hydrolysis activity"/>
    <property type="evidence" value="ECO:0007669"/>
    <property type="project" value="InterPro"/>
</dbReference>
<dbReference type="PROSITE" id="PS00211">
    <property type="entry name" value="ABC_TRANSPORTER_1"/>
    <property type="match status" value="1"/>
</dbReference>
<dbReference type="KEGG" id="piv:NCTC13079_01201"/>
<dbReference type="RefSeq" id="WP_164715244.1">
    <property type="nucleotide sequence ID" value="NZ_JAUSWF010000008.1"/>
</dbReference>
<organism evidence="9 10">
    <name type="scientific">Aedoeadaptatus ivorii</name>
    <dbReference type="NCBI Taxonomy" id="54006"/>
    <lineage>
        <taxon>Bacteria</taxon>
        <taxon>Bacillati</taxon>
        <taxon>Bacillota</taxon>
        <taxon>Tissierellia</taxon>
        <taxon>Tissierellales</taxon>
        <taxon>Peptoniphilaceae</taxon>
        <taxon>Aedoeadaptatus</taxon>
    </lineage>
</organism>
<dbReference type="Gene3D" id="3.40.50.300">
    <property type="entry name" value="P-loop containing nucleotide triphosphate hydrolases"/>
    <property type="match status" value="1"/>
</dbReference>
<dbReference type="Pfam" id="PF00005">
    <property type="entry name" value="ABC_tran"/>
    <property type="match status" value="1"/>
</dbReference>
<sequence>MIEVSHLKKSFGEHTVLDDISFRIEDKDVFGIIGKSGSGKTTLLDCLSGLQPFESGSIRIDGKEIAALDADEARMLRKEIGFVFQHFSLLSRRNVLENIALPMQCWKYDKNTIDTRSRQLAETVGLGEHIHKRPRALSGGQKQRVAIARALSLEPRYIVCDEFTSALDPSTTKSILALMEEIRRQQDVTILLVTHDMALAERMCNRMILLEEGKIVESGEPSAIFAGKSEALRRLTEGEA</sequence>
<feature type="domain" description="ABC transporter" evidence="8">
    <location>
        <begin position="2"/>
        <end position="237"/>
    </location>
</feature>
<keyword evidence="3" id="KW-0547">Nucleotide-binding</keyword>
<keyword evidence="4 9" id="KW-0067">ATP-binding</keyword>
<dbReference type="InterPro" id="IPR050086">
    <property type="entry name" value="MetN_ABC_transporter-like"/>
</dbReference>
<evidence type="ECO:0000313" key="9">
    <source>
        <dbReference type="EMBL" id="VEJ36010.1"/>
    </source>
</evidence>
<dbReference type="PANTHER" id="PTHR43166">
    <property type="entry name" value="AMINO ACID IMPORT ATP-BINDING PROTEIN"/>
    <property type="match status" value="1"/>
</dbReference>
<protein>
    <submittedName>
        <fullName evidence="9">Methionine import ATP-binding protein MetN 2</fullName>
        <ecNumber evidence="9">3.6.3.-</ecNumber>
    </submittedName>
</protein>
<dbReference type="GO" id="GO:0005524">
    <property type="term" value="F:ATP binding"/>
    <property type="evidence" value="ECO:0007669"/>
    <property type="project" value="UniProtKB-KW"/>
</dbReference>